<name>K0BBN8_9ARCH</name>
<dbReference type="Proteomes" id="UP000006100">
    <property type="component" value="Chromosome"/>
</dbReference>
<dbReference type="RefSeq" id="WP_014966038.1">
    <property type="nucleotide sequence ID" value="NC_018656.1"/>
</dbReference>
<evidence type="ECO:0000313" key="2">
    <source>
        <dbReference type="Proteomes" id="UP000006100"/>
    </source>
</evidence>
<dbReference type="AlphaFoldDB" id="K0BBN8"/>
<sequence>MLDKNPELSIEDMTKIQIQFEQQNPKIVLCSKPFHKIEFLDRLINSVEDPIVIVDMDLLYTGYIQSGMIQKRENIEIFCPDKIDWKKRLTEIISKVSKERFLVIIDSFNGVYNLFDELESTRFINSCIMLLSAIGNQTKSSVIITGMARKKDNDELVLSPGGKHIIKSEKIGVYFLKKIQNDLVIVTLENTGTDSKKIIRKQENI</sequence>
<evidence type="ECO:0000313" key="1">
    <source>
        <dbReference type="EMBL" id="AFS83673.1"/>
    </source>
</evidence>
<keyword evidence="2" id="KW-1185">Reference proteome</keyword>
<dbReference type="KEGG" id="nir:NSED_09415"/>
<accession>K0BBN8</accession>
<gene>
    <name evidence="1" type="ORF">NSED_09415</name>
</gene>
<dbReference type="PATRIC" id="fig|1229909.8.peg.2055"/>
<protein>
    <recommendedName>
        <fullName evidence="3">RecA/RadA recombinase-like protein</fullName>
    </recommendedName>
</protein>
<evidence type="ECO:0008006" key="3">
    <source>
        <dbReference type="Google" id="ProtNLM"/>
    </source>
</evidence>
<dbReference type="GeneID" id="13698646"/>
<reference evidence="1 2" key="1">
    <citation type="journal article" date="2012" name="J. Bacteriol.">
        <title>Draft Genome Sequence of an Ammonia-Oxidizing Archaeon, "Candidatus Nitrosopumilus sediminis" AR2, from Svalbard in the Arctic Circle.</title>
        <authorList>
            <person name="Park S.J."/>
            <person name="Kim J.G."/>
            <person name="Jung M.Y."/>
            <person name="Kim S.J."/>
            <person name="Cha I.T."/>
            <person name="Ghai R."/>
            <person name="Martin-Cuadrado A.B."/>
            <person name="Rodriguez-Valera F."/>
            <person name="Rhee S.K."/>
        </authorList>
    </citation>
    <scope>NUCLEOTIDE SEQUENCE [LARGE SCALE GENOMIC DNA]</scope>
    <source>
        <strain evidence="1 2">AR2</strain>
    </source>
</reference>
<proteinExistence type="predicted"/>
<dbReference type="HOGENOM" id="CLU_1329409_0_0_2"/>
<dbReference type="STRING" id="1229909.NSED_09415"/>
<dbReference type="eggNOG" id="arCOG08028">
    <property type="taxonomic scope" value="Archaea"/>
</dbReference>
<organism evidence="1 2">
    <name type="scientific">Candidatus Nitrosopumilus sediminis</name>
    <dbReference type="NCBI Taxonomy" id="1229909"/>
    <lineage>
        <taxon>Archaea</taxon>
        <taxon>Nitrososphaerota</taxon>
        <taxon>Nitrososphaeria</taxon>
        <taxon>Nitrosopumilales</taxon>
        <taxon>Nitrosopumilaceae</taxon>
        <taxon>Nitrosopumilus</taxon>
    </lineage>
</organism>
<dbReference type="EMBL" id="CP003843">
    <property type="protein sequence ID" value="AFS83673.1"/>
    <property type="molecule type" value="Genomic_DNA"/>
</dbReference>
<dbReference type="OrthoDB" id="11479at2157"/>